<sequence>MAKAKIPARKRLPWTYFEALGWGGKRVDEERARGIVRRVGLDATNDGDTPLTVAALLGRAGMVQWLIDQGADVEDVAPHPYFKPALCAAAYGKSPEAAAVLIAAGANLEAQDRFGLTPLANAFINCFTDPSRLAALLLGHGAVVTDRVRRLGEEWDAAGFRALLAGAARHAEPGAAADPASQVVSRP</sequence>
<dbReference type="InterPro" id="IPR050776">
    <property type="entry name" value="Ank_Repeat/CDKN_Inhibitor"/>
</dbReference>
<dbReference type="Proteomes" id="UP000464378">
    <property type="component" value="Chromosome"/>
</dbReference>
<evidence type="ECO:0000256" key="2">
    <source>
        <dbReference type="ARBA" id="ARBA00023043"/>
    </source>
</evidence>
<proteinExistence type="predicted"/>
<dbReference type="InterPro" id="IPR036770">
    <property type="entry name" value="Ankyrin_rpt-contain_sf"/>
</dbReference>
<dbReference type="SUPFAM" id="SSF48403">
    <property type="entry name" value="Ankyrin repeat"/>
    <property type="match status" value="1"/>
</dbReference>
<gene>
    <name evidence="4" type="ORF">GMBLW1_40870</name>
</gene>
<dbReference type="SMART" id="SM00248">
    <property type="entry name" value="ANK"/>
    <property type="match status" value="3"/>
</dbReference>
<dbReference type="Pfam" id="PF00023">
    <property type="entry name" value="Ank"/>
    <property type="match status" value="1"/>
</dbReference>
<dbReference type="PANTHER" id="PTHR24201">
    <property type="entry name" value="ANK_REP_REGION DOMAIN-CONTAINING PROTEIN"/>
    <property type="match status" value="1"/>
</dbReference>
<dbReference type="EMBL" id="LR593887">
    <property type="protein sequence ID" value="VTS07568.1"/>
    <property type="molecule type" value="Genomic_DNA"/>
</dbReference>
<evidence type="ECO:0000313" key="4">
    <source>
        <dbReference type="EMBL" id="VIP05106.1"/>
    </source>
</evidence>
<dbReference type="KEGG" id="tim:GMBLW1_40870"/>
<keyword evidence="1" id="KW-0677">Repeat</keyword>
<dbReference type="Gene3D" id="1.25.40.20">
    <property type="entry name" value="Ankyrin repeat-containing domain"/>
    <property type="match status" value="1"/>
</dbReference>
<protein>
    <submittedName>
        <fullName evidence="4">Uncharacterized protein</fullName>
    </submittedName>
</protein>
<dbReference type="RefSeq" id="WP_162660113.1">
    <property type="nucleotide sequence ID" value="NZ_LR593887.1"/>
</dbReference>
<evidence type="ECO:0000256" key="3">
    <source>
        <dbReference type="PROSITE-ProRule" id="PRU00023"/>
    </source>
</evidence>
<reference evidence="4" key="1">
    <citation type="submission" date="2019-04" db="EMBL/GenBank/DDBJ databases">
        <authorList>
            <consortium name="Science for Life Laboratories"/>
        </authorList>
    </citation>
    <scope>NUCLEOTIDE SEQUENCE</scope>
    <source>
        <strain evidence="4">MBLW1</strain>
    </source>
</reference>
<name>A0A6C2YUD7_9BACT</name>
<dbReference type="PANTHER" id="PTHR24201:SF16">
    <property type="entry name" value="ANKYRIN-1-LIKE-RELATED"/>
    <property type="match status" value="1"/>
</dbReference>
<accession>A0A6C2YUD7</accession>
<dbReference type="PROSITE" id="PS50088">
    <property type="entry name" value="ANK_REPEAT"/>
    <property type="match status" value="1"/>
</dbReference>
<dbReference type="InterPro" id="IPR002110">
    <property type="entry name" value="Ankyrin_rpt"/>
</dbReference>
<dbReference type="EMBL" id="LR586016">
    <property type="protein sequence ID" value="VIP05106.1"/>
    <property type="molecule type" value="Genomic_DNA"/>
</dbReference>
<evidence type="ECO:0000256" key="1">
    <source>
        <dbReference type="ARBA" id="ARBA00022737"/>
    </source>
</evidence>
<feature type="repeat" description="ANK" evidence="3">
    <location>
        <begin position="46"/>
        <end position="78"/>
    </location>
</feature>
<evidence type="ECO:0000313" key="5">
    <source>
        <dbReference type="Proteomes" id="UP000464378"/>
    </source>
</evidence>
<dbReference type="AlphaFoldDB" id="A0A6C2YUD7"/>
<keyword evidence="2 3" id="KW-0040">ANK repeat</keyword>
<dbReference type="InParanoid" id="A0A6C2YUD7"/>
<organism evidence="4">
    <name type="scientific">Tuwongella immobilis</name>
    <dbReference type="NCBI Taxonomy" id="692036"/>
    <lineage>
        <taxon>Bacteria</taxon>
        <taxon>Pseudomonadati</taxon>
        <taxon>Planctomycetota</taxon>
        <taxon>Planctomycetia</taxon>
        <taxon>Gemmatales</taxon>
        <taxon>Gemmataceae</taxon>
        <taxon>Tuwongella</taxon>
    </lineage>
</organism>
<keyword evidence="5" id="KW-1185">Reference proteome</keyword>
<dbReference type="PROSITE" id="PS50297">
    <property type="entry name" value="ANK_REP_REGION"/>
    <property type="match status" value="1"/>
</dbReference>